<comment type="function">
    <text evidence="3">Component of the exocyst complex.</text>
</comment>
<evidence type="ECO:0000256" key="1">
    <source>
        <dbReference type="ARBA" id="ARBA00006756"/>
    </source>
</evidence>
<feature type="region of interest" description="Disordered" evidence="4">
    <location>
        <begin position="714"/>
        <end position="756"/>
    </location>
</feature>
<dbReference type="GO" id="GO:0000145">
    <property type="term" value="C:exocyst"/>
    <property type="evidence" value="ECO:0007669"/>
    <property type="project" value="InterPro"/>
</dbReference>
<evidence type="ECO:0000256" key="4">
    <source>
        <dbReference type="SAM" id="MobiDB-lite"/>
    </source>
</evidence>
<evidence type="ECO:0000313" key="7">
    <source>
        <dbReference type="Proteomes" id="UP000325577"/>
    </source>
</evidence>
<dbReference type="Pfam" id="PF20669">
    <property type="entry name" value="Exo70_N"/>
    <property type="match status" value="1"/>
</dbReference>
<dbReference type="InterPro" id="IPR004140">
    <property type="entry name" value="Exo70"/>
</dbReference>
<keyword evidence="2 3" id="KW-0813">Transport</keyword>
<evidence type="ECO:0000256" key="3">
    <source>
        <dbReference type="RuleBase" id="RU365026"/>
    </source>
</evidence>
<dbReference type="GO" id="GO:0006887">
    <property type="term" value="P:exocytosis"/>
    <property type="evidence" value="ECO:0007669"/>
    <property type="project" value="UniProtKB-KW"/>
</dbReference>
<dbReference type="PANTHER" id="PTHR12542">
    <property type="entry name" value="EXOCYST COMPLEX PROTEIN EXO70"/>
    <property type="match status" value="1"/>
</dbReference>
<reference evidence="6 7" key="1">
    <citation type="submission" date="2019-09" db="EMBL/GenBank/DDBJ databases">
        <title>A chromosome-level genome assembly of the Chinese tupelo Nyssa sinensis.</title>
        <authorList>
            <person name="Yang X."/>
            <person name="Kang M."/>
            <person name="Yang Y."/>
            <person name="Xiong H."/>
            <person name="Wang M."/>
            <person name="Zhang Z."/>
            <person name="Wang Z."/>
            <person name="Wu H."/>
            <person name="Ma T."/>
            <person name="Liu J."/>
            <person name="Xi Z."/>
        </authorList>
    </citation>
    <scope>NUCLEOTIDE SEQUENCE [LARGE SCALE GENOMIC DNA]</scope>
    <source>
        <strain evidence="6">J267</strain>
        <tissue evidence="6">Leaf</tissue>
    </source>
</reference>
<evidence type="ECO:0000256" key="2">
    <source>
        <dbReference type="ARBA" id="ARBA00022448"/>
    </source>
</evidence>
<dbReference type="EMBL" id="CM018038">
    <property type="protein sequence ID" value="KAA8537859.1"/>
    <property type="molecule type" value="Genomic_DNA"/>
</dbReference>
<dbReference type="Proteomes" id="UP000325577">
    <property type="component" value="Linkage Group LG15"/>
</dbReference>
<organism evidence="6 7">
    <name type="scientific">Nyssa sinensis</name>
    <dbReference type="NCBI Taxonomy" id="561372"/>
    <lineage>
        <taxon>Eukaryota</taxon>
        <taxon>Viridiplantae</taxon>
        <taxon>Streptophyta</taxon>
        <taxon>Embryophyta</taxon>
        <taxon>Tracheophyta</taxon>
        <taxon>Spermatophyta</taxon>
        <taxon>Magnoliopsida</taxon>
        <taxon>eudicotyledons</taxon>
        <taxon>Gunneridae</taxon>
        <taxon>Pentapetalae</taxon>
        <taxon>asterids</taxon>
        <taxon>Cornales</taxon>
        <taxon>Nyssaceae</taxon>
        <taxon>Nyssa</taxon>
    </lineage>
</organism>
<proteinExistence type="inferred from homology"/>
<feature type="compositionally biased region" description="Basic and acidic residues" evidence="4">
    <location>
        <begin position="736"/>
        <end position="746"/>
    </location>
</feature>
<name>A0A5J5B589_9ASTE</name>
<protein>
    <recommendedName>
        <fullName evidence="3">Exocyst subunit Exo70 family protein</fullName>
    </recommendedName>
</protein>
<sequence>MVVSVFFCTHRIARPCHTTYSLITQFCKLALLISLSKVFSLYSNLVMDPKEDDSAMVKLESACSELKNLLQTSVSMEQSLEKIDTKFDNLQETLTTGSRRVAPLQSLSIATKALDTRINRAVSPALALLDNFKRSEALQRKLLELSSKLSNETKSNKRLKRLKKYVDCVDKLNVAINSISQDCEPAIQKLQEVVEFLSRTKATDQYRTVRLRETLITLKALYESEVDAMRFDGLLDEALLNLQDEYENILQRLKHRNISDQAQGDDGAEMMASDLGSEMEIEVLEQISETLAANDCLDICIDIFVKVRYKRAAKALMRLNPDYLRTYTPEEIDDMEWESLETAITLWIQHFELAVKTVFVSEKNLCNRVLGKIMDAAIWPECFVKVADKIMAVFFRFGEGVARSNKEPQKLFKLLDMFDSLENFKTEFSEIFDGEAGADICLRFRELEKLLVHSSSKVFWEFGLQIEGNQDGLPPPQDGSVPKLVRYAINYLKYLSTDNYSAAMAKVLRTEQIWKAGILSKPETEENLLKDAITNVMEALQRNVESKRLRYKDKVLPHVFAMNTYWYIYMRTRTSELAKLLGDQYMKKRYKIVAEQSAYMYQKQAWGPLVRLLDKEDFKRVKKEAIGALVRGKMEAFVKDFDEISQKHRRSYNIPDKDLREQIKEATVKLLVPAYTEFLDANSSVLQGKSYLSPESVQGVLDQIFYGGDGAVEGKMRRRDSKGRTEGRNSVTASVERSRESKDFRRSKSNTSDAYD</sequence>
<evidence type="ECO:0000313" key="6">
    <source>
        <dbReference type="EMBL" id="KAA8537859.1"/>
    </source>
</evidence>
<dbReference type="AlphaFoldDB" id="A0A5J5B589"/>
<dbReference type="InterPro" id="IPR016159">
    <property type="entry name" value="Cullin_repeat-like_dom_sf"/>
</dbReference>
<dbReference type="SUPFAM" id="SSF74788">
    <property type="entry name" value="Cullin repeat-like"/>
    <property type="match status" value="1"/>
</dbReference>
<dbReference type="PANTHER" id="PTHR12542:SF90">
    <property type="entry name" value="EXOCYST COMPLEX COMPONENT EXO70I"/>
    <property type="match status" value="1"/>
</dbReference>
<dbReference type="InterPro" id="IPR046364">
    <property type="entry name" value="Exo70_C"/>
</dbReference>
<evidence type="ECO:0000259" key="5">
    <source>
        <dbReference type="Pfam" id="PF03081"/>
    </source>
</evidence>
<dbReference type="GO" id="GO:0005546">
    <property type="term" value="F:phosphatidylinositol-4,5-bisphosphate binding"/>
    <property type="evidence" value="ECO:0007669"/>
    <property type="project" value="InterPro"/>
</dbReference>
<dbReference type="GO" id="GO:0015031">
    <property type="term" value="P:protein transport"/>
    <property type="evidence" value="ECO:0007669"/>
    <property type="project" value="UniProtKB-KW"/>
</dbReference>
<keyword evidence="3" id="KW-0268">Exocytosis</keyword>
<dbReference type="Gene3D" id="1.20.1280.170">
    <property type="entry name" value="Exocyst complex component Exo70"/>
    <property type="match status" value="1"/>
</dbReference>
<keyword evidence="3" id="KW-0653">Protein transport</keyword>
<keyword evidence="7" id="KW-1185">Reference proteome</keyword>
<gene>
    <name evidence="6" type="ORF">F0562_027561</name>
</gene>
<feature type="domain" description="Exocyst complex subunit Exo70 C-terminal" evidence="5">
    <location>
        <begin position="347"/>
        <end position="702"/>
    </location>
</feature>
<dbReference type="Pfam" id="PF03081">
    <property type="entry name" value="Exo70_C"/>
    <property type="match status" value="1"/>
</dbReference>
<comment type="similarity">
    <text evidence="1 3">Belongs to the EXO70 family.</text>
</comment>
<dbReference type="OrthoDB" id="1922221at2759"/>
<accession>A0A5J5B589</accession>